<dbReference type="InterPro" id="IPR050984">
    <property type="entry name" value="Gfo/Idh/MocA_domain"/>
</dbReference>
<dbReference type="SUPFAM" id="SSF55347">
    <property type="entry name" value="Glyceraldehyde-3-phosphate dehydrogenase-like, C-terminal domain"/>
    <property type="match status" value="1"/>
</dbReference>
<evidence type="ECO:0000259" key="3">
    <source>
        <dbReference type="Pfam" id="PF01408"/>
    </source>
</evidence>
<dbReference type="InterPro" id="IPR000683">
    <property type="entry name" value="Gfo/Idh/MocA-like_OxRdtase_N"/>
</dbReference>
<organism evidence="4 5">
    <name type="scientific">Williamsoniiplasma somnilux</name>
    <dbReference type="NCBI Taxonomy" id="215578"/>
    <lineage>
        <taxon>Bacteria</taxon>
        <taxon>Bacillati</taxon>
        <taxon>Mycoplasmatota</taxon>
        <taxon>Mollicutes</taxon>
        <taxon>Entomoplasmatales</taxon>
        <taxon>Williamsoniiplasma</taxon>
    </lineage>
</organism>
<evidence type="ECO:0000313" key="5">
    <source>
        <dbReference type="Proteomes" id="UP000232230"/>
    </source>
</evidence>
<dbReference type="RefSeq" id="WP_051445519.1">
    <property type="nucleotide sequence ID" value="NZ_CP024965.1"/>
</dbReference>
<sequence>MINIGIIGAGRIVEWFIKDYLLIMNNINVQSRIISIWNRTYEKANLINDKYNLNLNVYQNLNDFFNKDRNNIDLIYIGTSDESHFDFVKTALENKINVFCEKPLSLSYLQSKELYKLANKNDLLLFEGIKTGFAPAFIKLEQIIKSELLGRIKYIYSSHAKISTSGNIPNDSNVGFHLAGGMYALYTVLKLAGKAKVVQFMNNAYEKNTLAIQTSVLTIRHSNNVISTVVGSDTITDDLSTKIIFEKGYAKLGGRIDLYNENYKKDSCHMPKTLSIYDNQNNLLDFYDLDFVSEGEGLRFEIEHVLEMLNDNIKESSIVSQSLSLEIIKILEKTNKVSDLESVVL</sequence>
<reference evidence="4 5" key="1">
    <citation type="submission" date="2017-11" db="EMBL/GenBank/DDBJ databases">
        <title>Genome sequence of Entomoplasma somnilux PYAN-1 (ATCC 49194).</title>
        <authorList>
            <person name="Lo W.-S."/>
            <person name="Gasparich G.E."/>
            <person name="Kuo C.-H."/>
        </authorList>
    </citation>
    <scope>NUCLEOTIDE SEQUENCE [LARGE SCALE GENOMIC DNA]</scope>
    <source>
        <strain evidence="4 5">PYAN-1</strain>
    </source>
</reference>
<dbReference type="Gene3D" id="3.30.360.10">
    <property type="entry name" value="Dihydrodipicolinate Reductase, domain 2"/>
    <property type="match status" value="1"/>
</dbReference>
<comment type="similarity">
    <text evidence="1">Belongs to the Gfo/Idh/MocA family.</text>
</comment>
<dbReference type="Gene3D" id="3.40.50.720">
    <property type="entry name" value="NAD(P)-binding Rossmann-like Domain"/>
    <property type="match status" value="1"/>
</dbReference>
<dbReference type="PANTHER" id="PTHR22604">
    <property type="entry name" value="OXIDOREDUCTASES"/>
    <property type="match status" value="1"/>
</dbReference>
<dbReference type="GO" id="GO:0000166">
    <property type="term" value="F:nucleotide binding"/>
    <property type="evidence" value="ECO:0007669"/>
    <property type="project" value="InterPro"/>
</dbReference>
<dbReference type="SUPFAM" id="SSF51735">
    <property type="entry name" value="NAD(P)-binding Rossmann-fold domains"/>
    <property type="match status" value="1"/>
</dbReference>
<accession>A0A2K8NYM1</accession>
<keyword evidence="5" id="KW-1185">Reference proteome</keyword>
<protein>
    <recommendedName>
        <fullName evidence="3">Gfo/Idh/MocA-like oxidoreductase N-terminal domain-containing protein</fullName>
    </recommendedName>
</protein>
<dbReference type="PANTHER" id="PTHR22604:SF105">
    <property type="entry name" value="TRANS-1,2-DIHYDROBENZENE-1,2-DIOL DEHYDROGENASE"/>
    <property type="match status" value="1"/>
</dbReference>
<dbReference type="Pfam" id="PF01408">
    <property type="entry name" value="GFO_IDH_MocA"/>
    <property type="match status" value="1"/>
</dbReference>
<name>A0A2K8NYM1_9MOLU</name>
<proteinExistence type="inferred from homology"/>
<keyword evidence="2" id="KW-0560">Oxidoreductase</keyword>
<dbReference type="EMBL" id="CP024965">
    <property type="protein sequence ID" value="ATZ18919.1"/>
    <property type="molecule type" value="Genomic_DNA"/>
</dbReference>
<evidence type="ECO:0000256" key="1">
    <source>
        <dbReference type="ARBA" id="ARBA00010928"/>
    </source>
</evidence>
<evidence type="ECO:0000313" key="4">
    <source>
        <dbReference type="EMBL" id="ATZ18919.1"/>
    </source>
</evidence>
<dbReference type="AlphaFoldDB" id="A0A2K8NYM1"/>
<evidence type="ECO:0000256" key="2">
    <source>
        <dbReference type="ARBA" id="ARBA00023002"/>
    </source>
</evidence>
<feature type="domain" description="Gfo/Idh/MocA-like oxidoreductase N-terminal" evidence="3">
    <location>
        <begin position="2"/>
        <end position="127"/>
    </location>
</feature>
<dbReference type="GO" id="GO:0016491">
    <property type="term" value="F:oxidoreductase activity"/>
    <property type="evidence" value="ECO:0007669"/>
    <property type="project" value="UniProtKB-KW"/>
</dbReference>
<dbReference type="KEGG" id="esx:ESOMN_v1c05370"/>
<dbReference type="Proteomes" id="UP000232230">
    <property type="component" value="Chromosome"/>
</dbReference>
<gene>
    <name evidence="4" type="ORF">ESOMN_v1c05370</name>
</gene>
<dbReference type="InterPro" id="IPR036291">
    <property type="entry name" value="NAD(P)-bd_dom_sf"/>
</dbReference>